<keyword evidence="1" id="KW-0812">Transmembrane</keyword>
<keyword evidence="1" id="KW-1133">Transmembrane helix</keyword>
<dbReference type="GeneID" id="111088422"/>
<feature type="transmembrane region" description="Helical" evidence="1">
    <location>
        <begin position="6"/>
        <end position="21"/>
    </location>
</feature>
<reference evidence="3" key="1">
    <citation type="submission" date="2025-08" db="UniProtKB">
        <authorList>
            <consortium name="RefSeq"/>
        </authorList>
    </citation>
    <scope>IDENTIFICATION</scope>
    <source>
        <tissue evidence="3">Muscle</tissue>
    </source>
</reference>
<name>A0ABM1TEA5_LIMPO</name>
<protein>
    <submittedName>
        <fullName evidence="3">Uncharacterized protein LOC111088422</fullName>
    </submittedName>
</protein>
<keyword evidence="1" id="KW-0472">Membrane</keyword>
<dbReference type="Proteomes" id="UP000694941">
    <property type="component" value="Unplaced"/>
</dbReference>
<gene>
    <name evidence="3" type="primary">LOC111088422</name>
</gene>
<evidence type="ECO:0000256" key="1">
    <source>
        <dbReference type="SAM" id="Phobius"/>
    </source>
</evidence>
<organism evidence="2 3">
    <name type="scientific">Limulus polyphemus</name>
    <name type="common">Atlantic horseshoe crab</name>
    <dbReference type="NCBI Taxonomy" id="6850"/>
    <lineage>
        <taxon>Eukaryota</taxon>
        <taxon>Metazoa</taxon>
        <taxon>Ecdysozoa</taxon>
        <taxon>Arthropoda</taxon>
        <taxon>Chelicerata</taxon>
        <taxon>Merostomata</taxon>
        <taxon>Xiphosura</taxon>
        <taxon>Limulidae</taxon>
        <taxon>Limulus</taxon>
    </lineage>
</organism>
<proteinExistence type="predicted"/>
<evidence type="ECO:0000313" key="2">
    <source>
        <dbReference type="Proteomes" id="UP000694941"/>
    </source>
</evidence>
<sequence>MTGMGILVVILIGILVIYYLKKSLSLYISLRNINRSPSINSCIPNISEAISSDSTSYFNLSLNRPPTYDEVLRYKLHSPMENPDESLPPSYEEAINITGFISNSGNDS</sequence>
<evidence type="ECO:0000313" key="3">
    <source>
        <dbReference type="RefSeq" id="XP_022254211.1"/>
    </source>
</evidence>
<keyword evidence="2" id="KW-1185">Reference proteome</keyword>
<accession>A0ABM1TEA5</accession>
<dbReference type="RefSeq" id="XP_022254211.1">
    <property type="nucleotide sequence ID" value="XM_022398503.1"/>
</dbReference>